<protein>
    <recommendedName>
        <fullName evidence="2">GatB/YqeY domain-containing protein</fullName>
    </recommendedName>
</protein>
<dbReference type="GO" id="GO:0016884">
    <property type="term" value="F:carbon-nitrogen ligase activity, with glutamine as amido-N-donor"/>
    <property type="evidence" value="ECO:0007669"/>
    <property type="project" value="InterPro"/>
</dbReference>
<accession>A0A7S0BU02</accession>
<dbReference type="Gene3D" id="1.10.10.410">
    <property type="match status" value="1"/>
</dbReference>
<dbReference type="SUPFAM" id="SSF89095">
    <property type="entry name" value="GatB/YqeY motif"/>
    <property type="match status" value="1"/>
</dbReference>
<evidence type="ECO:0008006" key="2">
    <source>
        <dbReference type="Google" id="ProtNLM"/>
    </source>
</evidence>
<gene>
    <name evidence="1" type="ORF">RMAR0315_LOCUS13595</name>
</gene>
<dbReference type="PANTHER" id="PTHR28055">
    <property type="entry name" value="ALTERED INHERITANCE OF MITOCHONDRIA PROTEIN 41, MITOCHONDRIAL"/>
    <property type="match status" value="1"/>
</dbReference>
<organism evidence="1">
    <name type="scientific">Rhodosorus marinus</name>
    <dbReference type="NCBI Taxonomy" id="101924"/>
    <lineage>
        <taxon>Eukaryota</taxon>
        <taxon>Rhodophyta</taxon>
        <taxon>Stylonematophyceae</taxon>
        <taxon>Stylonematales</taxon>
        <taxon>Stylonemataceae</taxon>
        <taxon>Rhodosorus</taxon>
    </lineage>
</organism>
<dbReference type="InterPro" id="IPR023168">
    <property type="entry name" value="GatB_Yqey_C_2"/>
</dbReference>
<dbReference type="EMBL" id="HBEK01024776">
    <property type="protein sequence ID" value="CAD8403586.1"/>
    <property type="molecule type" value="Transcribed_RNA"/>
</dbReference>
<dbReference type="Pfam" id="PF09424">
    <property type="entry name" value="YqeY"/>
    <property type="match status" value="1"/>
</dbReference>
<dbReference type="Gene3D" id="1.10.1510.10">
    <property type="entry name" value="Uncharacterised protein YqeY/AIM41 PF09424, N-terminal domain"/>
    <property type="match status" value="1"/>
</dbReference>
<dbReference type="InterPro" id="IPR042184">
    <property type="entry name" value="YqeY/Aim41_N"/>
</dbReference>
<proteinExistence type="predicted"/>
<dbReference type="InterPro" id="IPR003789">
    <property type="entry name" value="Asn/Gln_tRNA_amidoTrase-B-like"/>
</dbReference>
<evidence type="ECO:0000313" key="1">
    <source>
        <dbReference type="EMBL" id="CAD8403586.1"/>
    </source>
</evidence>
<name>A0A7S0BU02_9RHOD</name>
<dbReference type="PANTHER" id="PTHR28055:SF1">
    <property type="entry name" value="ALTERED INHERITANCE OF MITOCHONDRIA PROTEIN 41, MITOCHONDRIAL"/>
    <property type="match status" value="1"/>
</dbReference>
<reference evidence="1" key="1">
    <citation type="submission" date="2021-01" db="EMBL/GenBank/DDBJ databases">
        <authorList>
            <person name="Corre E."/>
            <person name="Pelletier E."/>
            <person name="Niang G."/>
            <person name="Scheremetjew M."/>
            <person name="Finn R."/>
            <person name="Kale V."/>
            <person name="Holt S."/>
            <person name="Cochrane G."/>
            <person name="Meng A."/>
            <person name="Brown T."/>
            <person name="Cohen L."/>
        </authorList>
    </citation>
    <scope>NUCLEOTIDE SEQUENCE</scope>
    <source>
        <strain evidence="1">UTEX LB 2760</strain>
    </source>
</reference>
<sequence>MGFVGWVGYSSVLRGRREVCLRMSISSEITGSIKEAMKARDADRLKGLRNIRAAFLNKEKEAGSDSISDEEALVVLRKLAKQRVESIELYEKGSRQDLADAEKSELALIEAYLPKLADEETTRKYVQEAIDSTKASSPKDMGKVMGAVMKDHKSEVDGNVVRKIASELLS</sequence>
<dbReference type="AlphaFoldDB" id="A0A7S0BU02"/>
<dbReference type="InterPro" id="IPR019004">
    <property type="entry name" value="YqeY/Aim41"/>
</dbReference>